<keyword evidence="3" id="KW-0808">Transferase</keyword>
<geneLocation type="mitochondrion" evidence="12"/>
<feature type="region of interest" description="Disordered" evidence="10">
    <location>
        <begin position="1017"/>
        <end position="1048"/>
    </location>
</feature>
<dbReference type="InterPro" id="IPR004868">
    <property type="entry name" value="DNA-dir_DNA_pol_B_mt/vir"/>
</dbReference>
<dbReference type="InterPro" id="IPR043502">
    <property type="entry name" value="DNA/RNA_pol_sf"/>
</dbReference>
<dbReference type="Gene3D" id="3.90.1600.10">
    <property type="entry name" value="Palm domain of DNA polymerase"/>
    <property type="match status" value="2"/>
</dbReference>
<dbReference type="GO" id="GO:0003887">
    <property type="term" value="F:DNA-directed DNA polymerase activity"/>
    <property type="evidence" value="ECO:0007669"/>
    <property type="project" value="UniProtKB-KW"/>
</dbReference>
<keyword evidence="6" id="KW-0239">DNA-directed DNA polymerase</keyword>
<feature type="compositionally biased region" description="Basic and acidic residues" evidence="10">
    <location>
        <begin position="1037"/>
        <end position="1047"/>
    </location>
</feature>
<evidence type="ECO:0000313" key="12">
    <source>
        <dbReference type="EMBL" id="BBH42979.1"/>
    </source>
</evidence>
<evidence type="ECO:0000256" key="5">
    <source>
        <dbReference type="ARBA" id="ARBA00022705"/>
    </source>
</evidence>
<comment type="similarity">
    <text evidence="1">Belongs to the DNA polymerase type-B family.</text>
</comment>
<dbReference type="EC" id="2.7.7.7" evidence="2"/>
<dbReference type="SUPFAM" id="SSF53098">
    <property type="entry name" value="Ribonuclease H-like"/>
    <property type="match status" value="1"/>
</dbReference>
<feature type="compositionally biased region" description="Basic residues" evidence="10">
    <location>
        <begin position="1019"/>
        <end position="1028"/>
    </location>
</feature>
<keyword evidence="12" id="KW-0614">Plasmid</keyword>
<dbReference type="Gene3D" id="3.30.420.10">
    <property type="entry name" value="Ribonuclease H-like superfamily/Ribonuclease H"/>
    <property type="match status" value="1"/>
</dbReference>
<dbReference type="InterPro" id="IPR036397">
    <property type="entry name" value="RNaseH_sf"/>
</dbReference>
<keyword evidence="12" id="KW-0496">Mitochondrion</keyword>
<evidence type="ECO:0000256" key="3">
    <source>
        <dbReference type="ARBA" id="ARBA00022679"/>
    </source>
</evidence>
<feature type="domain" description="DNA-directed DNA polymerase family B mitochondria/virus" evidence="11">
    <location>
        <begin position="400"/>
        <end position="858"/>
    </location>
</feature>
<dbReference type="Pfam" id="PF03175">
    <property type="entry name" value="DNA_pol_B_2"/>
    <property type="match status" value="1"/>
</dbReference>
<evidence type="ECO:0000256" key="4">
    <source>
        <dbReference type="ARBA" id="ARBA00022695"/>
    </source>
</evidence>
<accession>A0A455REC6</accession>
<evidence type="ECO:0000256" key="7">
    <source>
        <dbReference type="ARBA" id="ARBA00023125"/>
    </source>
</evidence>
<evidence type="ECO:0000256" key="9">
    <source>
        <dbReference type="SAM" id="Coils"/>
    </source>
</evidence>
<proteinExistence type="inferred from homology"/>
<reference evidence="12" key="1">
    <citation type="journal article" date="2019" name="Sci. Rep.">
        <title>Horizontally-acquired genetic elements in the mitochondrial genome of a centrohelid Marophrys sp. SRT127.</title>
        <authorList>
            <person name="Nishimura Y."/>
            <person name="Shiratori T."/>
            <person name="Ishida K."/>
            <person name="Hashimoto T."/>
            <person name="Ohkuma M."/>
            <person name="Inagaki Y."/>
        </authorList>
    </citation>
    <scope>NUCLEOTIDE SEQUENCE</scope>
    <source>
        <strain evidence="12">SRT127</strain>
        <plasmid evidence="12">mC</plasmid>
    </source>
</reference>
<gene>
    <name evidence="12" type="primary">dpo</name>
</gene>
<name>A0A455REC6_9EUKA</name>
<dbReference type="InterPro" id="IPR023211">
    <property type="entry name" value="DNA_pol_palm_dom_sf"/>
</dbReference>
<dbReference type="InterPro" id="IPR012337">
    <property type="entry name" value="RNaseH-like_sf"/>
</dbReference>
<dbReference type="SUPFAM" id="SSF56672">
    <property type="entry name" value="DNA/RNA polymerases"/>
    <property type="match status" value="1"/>
</dbReference>
<dbReference type="GO" id="GO:0003677">
    <property type="term" value="F:DNA binding"/>
    <property type="evidence" value="ECO:0007669"/>
    <property type="project" value="UniProtKB-KW"/>
</dbReference>
<protein>
    <recommendedName>
        <fullName evidence="2">DNA-directed DNA polymerase</fullName>
        <ecNumber evidence="2">2.7.7.7</ecNumber>
    </recommendedName>
</protein>
<dbReference type="AlphaFoldDB" id="A0A455REC6"/>
<evidence type="ECO:0000256" key="10">
    <source>
        <dbReference type="SAM" id="MobiDB-lite"/>
    </source>
</evidence>
<feature type="coiled-coil region" evidence="9">
    <location>
        <begin position="1060"/>
        <end position="1116"/>
    </location>
</feature>
<organism evidence="12">
    <name type="scientific">Marophrys sp. SRT127</name>
    <dbReference type="NCBI Taxonomy" id="2488311"/>
    <lineage>
        <taxon>Eukaryota</taxon>
        <taxon>Haptista</taxon>
        <taxon>Centroplasthelida</taxon>
        <taxon>Panacanthocystida</taxon>
        <taxon>Acanthocystida</taxon>
        <taxon>Marophrys</taxon>
    </lineage>
</organism>
<dbReference type="GO" id="GO:0006260">
    <property type="term" value="P:DNA replication"/>
    <property type="evidence" value="ECO:0007669"/>
    <property type="project" value="UniProtKB-KW"/>
</dbReference>
<dbReference type="EMBL" id="AP019311">
    <property type="protein sequence ID" value="BBH42979.1"/>
    <property type="molecule type" value="Genomic_DNA"/>
</dbReference>
<dbReference type="PANTHER" id="PTHR33568:SF3">
    <property type="entry name" value="DNA-DIRECTED DNA POLYMERASE"/>
    <property type="match status" value="1"/>
</dbReference>
<keyword evidence="4" id="KW-0548">Nucleotidyltransferase</keyword>
<evidence type="ECO:0000256" key="1">
    <source>
        <dbReference type="ARBA" id="ARBA00005755"/>
    </source>
</evidence>
<dbReference type="PANTHER" id="PTHR33568">
    <property type="entry name" value="DNA POLYMERASE"/>
    <property type="match status" value="1"/>
</dbReference>
<sequence length="1126" mass="128452">MISNQIFKFRGTPRLLSPNQNDFESKFFDDILGKAHTNSKLDNLIRKINLTDPIEKSRETMNRLFAAEYKATPIGFKLRCLPTASLLTGGLIYVRAVSDAINVEFNPDNTDDPFNTAVLLDNYTLLHEIKAEFYGQDDDSTFDPIVIFRFWHVKIPAEGSDEALQSLRATGKSLKEAAALKKVSLDQVPPDKHLSLLPRSNNLSRYKPGEFFVLGKRSFKVAEEESFVLPDNVSNKYPDAVPQPTGMLLDKNNSPVLCFKDVICNVTTSANKPLWLRFVWQPSKPHEFRYYVYEGLKVVSWVFPLRSCRFVEPKTPAFSNDDKVKEMYKNRKFGVLDIETLTINGEVIPIAVGLRFGGSQSFTRFIPEVSLFYVMDFNGKTLKEKAKSMMREMLRNLITVKNRGYVVYAHNLSGFDGPLLTKYLADVDGLKVKPFMVGTKVYKLGLSMKVSKMDSAWVEANRGPRGGNFKLKERGSVQITLHDSYTIIPVGLKEAGIQFGVKNLKGEFPHNFLTEQRIIDNICLGPNNEPNWDVRNNLLTYLKGDLNCTYEVVERCDSMLRHNYNLNMHNHLTIASVVMEIFRTMFMKYAPDSLRIPILTGPVEEAIRQAFWGGLVNVFKPIITGGGYVLDVTSQYPAAMLNDMPVGVPRRCYAPILEGFFGFCEVEVESPAHMDKPFLPARVDGKVINPLGRWRGWYFSEVLKKAVSLGYKIKIYEAYEFDRGKDVFKAFVTHFFEKKAKAGSTGERFLMKIILNSFFGRWGMHDTPVETKVMNFSSFNRILNTRKVHRTWFLGEDTSDNPLIVEYSKKPDVNLVDDDDLFFKLMNKQDIRGFERISSVGIAAATTGYALISMYDLLASERVTYSDTDSLLWEGEIPESLRSSLGNELGKLKIEMEFDEGLFIMPKVYYLHTKAKKEGSSDTFKYAFKGAPRNQLNPQIFKDLYEGKPVTFTTSTFERPRGAGLIEKTVEKRFNPPTNIKRKMVFDTDGVWIGTAPYTIEYDRIIDQDIQIDKESTKKKTRVTKKVGPRTPTSETPKSREKNDKTLKVHTPVTPKDKLLKKLHRDKLKFEAKLVEVDRELQEAPHDKNTACERKKVKLNAKIEQINKSIKTLEQINKSIKTLDTT</sequence>
<evidence type="ECO:0000256" key="8">
    <source>
        <dbReference type="ARBA" id="ARBA00049244"/>
    </source>
</evidence>
<dbReference type="GO" id="GO:0000166">
    <property type="term" value="F:nucleotide binding"/>
    <property type="evidence" value="ECO:0007669"/>
    <property type="project" value="InterPro"/>
</dbReference>
<evidence type="ECO:0000259" key="11">
    <source>
        <dbReference type="Pfam" id="PF03175"/>
    </source>
</evidence>
<keyword evidence="5" id="KW-0235">DNA replication</keyword>
<keyword evidence="9" id="KW-0175">Coiled coil</keyword>
<comment type="catalytic activity">
    <reaction evidence="8">
        <text>DNA(n) + a 2'-deoxyribonucleoside 5'-triphosphate = DNA(n+1) + diphosphate</text>
        <dbReference type="Rhea" id="RHEA:22508"/>
        <dbReference type="Rhea" id="RHEA-COMP:17339"/>
        <dbReference type="Rhea" id="RHEA-COMP:17340"/>
        <dbReference type="ChEBI" id="CHEBI:33019"/>
        <dbReference type="ChEBI" id="CHEBI:61560"/>
        <dbReference type="ChEBI" id="CHEBI:173112"/>
        <dbReference type="EC" id="2.7.7.7"/>
    </reaction>
</comment>
<evidence type="ECO:0000256" key="2">
    <source>
        <dbReference type="ARBA" id="ARBA00012417"/>
    </source>
</evidence>
<geneLocation type="plasmid" evidence="12">
    <name>mC</name>
</geneLocation>
<evidence type="ECO:0000256" key="6">
    <source>
        <dbReference type="ARBA" id="ARBA00022932"/>
    </source>
</evidence>
<keyword evidence="7" id="KW-0238">DNA-binding</keyword>